<dbReference type="InterPro" id="IPR026057">
    <property type="entry name" value="TBL_C"/>
</dbReference>
<dbReference type="EMBL" id="JAFCMP010000051">
    <property type="protein sequence ID" value="KAG5189403.1"/>
    <property type="molecule type" value="Genomic_DNA"/>
</dbReference>
<dbReference type="InterPro" id="IPR029962">
    <property type="entry name" value="TBL"/>
</dbReference>
<name>A0A835ZAD9_9STRA</name>
<dbReference type="PANTHER" id="PTHR32285">
    <property type="entry name" value="PROTEIN TRICHOME BIREFRINGENCE-LIKE 9-RELATED"/>
    <property type="match status" value="1"/>
</dbReference>
<gene>
    <name evidence="4" type="ORF">JKP88DRAFT_301987</name>
</gene>
<dbReference type="OrthoDB" id="630188at2759"/>
<dbReference type="Pfam" id="PF13839">
    <property type="entry name" value="PC-Esterase"/>
    <property type="match status" value="1"/>
</dbReference>
<evidence type="ECO:0000256" key="2">
    <source>
        <dbReference type="SAM" id="SignalP"/>
    </source>
</evidence>
<dbReference type="Proteomes" id="UP000664859">
    <property type="component" value="Unassembled WGS sequence"/>
</dbReference>
<keyword evidence="5" id="KW-1185">Reference proteome</keyword>
<accession>A0A835ZAD9</accession>
<feature type="signal peptide" evidence="2">
    <location>
        <begin position="1"/>
        <end position="21"/>
    </location>
</feature>
<dbReference type="PANTHER" id="PTHR32285:SF48">
    <property type="entry name" value="PROTEIN TRICHOME BIREFRINGENCE-LIKE 19"/>
    <property type="match status" value="1"/>
</dbReference>
<dbReference type="GO" id="GO:0016413">
    <property type="term" value="F:O-acetyltransferase activity"/>
    <property type="evidence" value="ECO:0007669"/>
    <property type="project" value="InterPro"/>
</dbReference>
<evidence type="ECO:0000313" key="4">
    <source>
        <dbReference type="EMBL" id="KAG5189403.1"/>
    </source>
</evidence>
<evidence type="ECO:0000313" key="5">
    <source>
        <dbReference type="Proteomes" id="UP000664859"/>
    </source>
</evidence>
<evidence type="ECO:0000256" key="1">
    <source>
        <dbReference type="ARBA" id="ARBA00007727"/>
    </source>
</evidence>
<evidence type="ECO:0000259" key="3">
    <source>
        <dbReference type="Pfam" id="PF13839"/>
    </source>
</evidence>
<keyword evidence="2" id="KW-0732">Signal</keyword>
<feature type="domain" description="Trichome birefringence-like C-terminal" evidence="3">
    <location>
        <begin position="109"/>
        <end position="375"/>
    </location>
</feature>
<comment type="similarity">
    <text evidence="1">Belongs to the PC-esterase family. TBL subfamily.</text>
</comment>
<sequence>MAAAMRLLALLCLLLTTRGEAKGPELTVDAYGDTQTAAAVDRTFCLGQWNGGSWVHDPSISQPYARPLKPKTELERNQMCTAEKDKSWQYTWQQGPDVDERCKLVRPTPHQLCKALANKRLLLIGDSLTMQMVVSLTKLSGTGEEEVDDNLLNTGCAHLTCDTDDKGTQASFTLCKLYAAKMLVEPFPRQEFLGGVCKLPPERKSFFQFVSAEELREYVDAADYVIINEFAWWVGHMHKDLRTCLGARMSAGDASEMAFSAITELYRNQTWTKTAVMEGTQTPVYYRTATPGRPERSQVHGPMDLKAVKAKLFAYGHEHYARYNDIAREAYTARGLNMLELEELMVPRVDGHPKGDAIHYCLPGPPDTFAYVLYSFILPRDSAGNPV</sequence>
<dbReference type="AlphaFoldDB" id="A0A835ZAD9"/>
<proteinExistence type="inferred from homology"/>
<protein>
    <submittedName>
        <fullName evidence="4">GDSL/SGNH-like acyl-esterase family found in Pmr5 and Cas1p-domain-containing protein</fullName>
    </submittedName>
</protein>
<feature type="chain" id="PRO_5032496894" evidence="2">
    <location>
        <begin position="22"/>
        <end position="387"/>
    </location>
</feature>
<comment type="caution">
    <text evidence="4">The sequence shown here is derived from an EMBL/GenBank/DDBJ whole genome shotgun (WGS) entry which is preliminary data.</text>
</comment>
<reference evidence="4" key="1">
    <citation type="submission" date="2021-02" db="EMBL/GenBank/DDBJ databases">
        <title>First Annotated Genome of the Yellow-green Alga Tribonema minus.</title>
        <authorList>
            <person name="Mahan K.M."/>
        </authorList>
    </citation>
    <scope>NUCLEOTIDE SEQUENCE</scope>
    <source>
        <strain evidence="4">UTEX B ZZ1240</strain>
    </source>
</reference>
<organism evidence="4 5">
    <name type="scientific">Tribonema minus</name>
    <dbReference type="NCBI Taxonomy" id="303371"/>
    <lineage>
        <taxon>Eukaryota</taxon>
        <taxon>Sar</taxon>
        <taxon>Stramenopiles</taxon>
        <taxon>Ochrophyta</taxon>
        <taxon>PX clade</taxon>
        <taxon>Xanthophyceae</taxon>
        <taxon>Tribonematales</taxon>
        <taxon>Tribonemataceae</taxon>
        <taxon>Tribonema</taxon>
    </lineage>
</organism>